<dbReference type="SUPFAM" id="SSF101898">
    <property type="entry name" value="NHL repeat"/>
    <property type="match status" value="1"/>
</dbReference>
<organism evidence="6 8">
    <name type="scientific">Adineta steineri</name>
    <dbReference type="NCBI Taxonomy" id="433720"/>
    <lineage>
        <taxon>Eukaryota</taxon>
        <taxon>Metazoa</taxon>
        <taxon>Spiralia</taxon>
        <taxon>Gnathifera</taxon>
        <taxon>Rotifera</taxon>
        <taxon>Eurotatoria</taxon>
        <taxon>Bdelloidea</taxon>
        <taxon>Adinetida</taxon>
        <taxon>Adinetidae</taxon>
        <taxon>Adineta</taxon>
    </lineage>
</organism>
<evidence type="ECO:0000256" key="1">
    <source>
        <dbReference type="ARBA" id="ARBA00022729"/>
    </source>
</evidence>
<evidence type="ECO:0000256" key="3">
    <source>
        <dbReference type="ARBA" id="ARBA00023180"/>
    </source>
</evidence>
<dbReference type="Gene3D" id="2.120.10.30">
    <property type="entry name" value="TolB, C-terminal domain"/>
    <property type="match status" value="2"/>
</dbReference>
<keyword evidence="3" id="KW-0325">Glycoprotein</keyword>
<name>A0A814VLB5_9BILA</name>
<evidence type="ECO:0000313" key="7">
    <source>
        <dbReference type="EMBL" id="CAF3800186.1"/>
    </source>
</evidence>
<evidence type="ECO:0000313" key="6">
    <source>
        <dbReference type="EMBL" id="CAF1192477.1"/>
    </source>
</evidence>
<feature type="repeat" description="NHL" evidence="4">
    <location>
        <begin position="280"/>
        <end position="311"/>
    </location>
</feature>
<reference evidence="6" key="1">
    <citation type="submission" date="2021-02" db="EMBL/GenBank/DDBJ databases">
        <authorList>
            <person name="Nowell W R."/>
        </authorList>
    </citation>
    <scope>NUCLEOTIDE SEQUENCE</scope>
</reference>
<dbReference type="PANTHER" id="PTHR10680">
    <property type="entry name" value="PEPTIDYL-GLYCINE ALPHA-AMIDATING MONOOXYGENASE"/>
    <property type="match status" value="1"/>
</dbReference>
<dbReference type="Pfam" id="PF01436">
    <property type="entry name" value="NHL"/>
    <property type="match status" value="1"/>
</dbReference>
<keyword evidence="2" id="KW-0677">Repeat</keyword>
<dbReference type="InterPro" id="IPR001258">
    <property type="entry name" value="NHL_repeat"/>
</dbReference>
<evidence type="ECO:0000313" key="8">
    <source>
        <dbReference type="Proteomes" id="UP000663845"/>
    </source>
</evidence>
<proteinExistence type="predicted"/>
<evidence type="ECO:0008006" key="9">
    <source>
        <dbReference type="Google" id="ProtNLM"/>
    </source>
</evidence>
<dbReference type="EMBL" id="CAJNOE010000054">
    <property type="protein sequence ID" value="CAF0822995.1"/>
    <property type="molecule type" value="Genomic_DNA"/>
</dbReference>
<comment type="caution">
    <text evidence="6">The sequence shown here is derived from an EMBL/GenBank/DDBJ whole genome shotgun (WGS) entry which is preliminary data.</text>
</comment>
<dbReference type="CDD" id="cd05819">
    <property type="entry name" value="NHL"/>
    <property type="match status" value="1"/>
</dbReference>
<accession>A0A814VLB5</accession>
<keyword evidence="1" id="KW-0732">Signal</keyword>
<sequence length="367" mass="38042">MLTNMDTVTMIAIGKREIPLKPTTLSTSLLTTTTTTSSPSSSITTSITTSSSTTTSTTVCTWSQTATTIFGSPAGTSGSTLSLLNVPIGMYYDQPNNNLIVGDFQNYRVLQISLNNPPSVATVIAGSNGQGCNTNQFTTLVGVGLDSSGQLYASDSSCSRLIKFPSSSNSATSGTSLGSVPNAQQLSINALTNDIYVAGYSDNTIYKFVGGSGSPVVAAGGNGAGNALNQLSSSCGVYYDYLYTNALYVADNGNNRVMKYPSGSTSATYGTVVAGGNGPGSGANQFNSPRSILVDSQGTLYISDGNNNRIQRWLRNATSGTTIIGGTQGTAANQLNFPETVLFGKYGSLLVVDRGNNRIQLFNLTAC</sequence>
<dbReference type="EMBL" id="CAJOAZ010001333">
    <property type="protein sequence ID" value="CAF3800186.1"/>
    <property type="molecule type" value="Genomic_DNA"/>
</dbReference>
<dbReference type="Proteomes" id="UP000663845">
    <property type="component" value="Unassembled WGS sequence"/>
</dbReference>
<protein>
    <recommendedName>
        <fullName evidence="9">NHL repeat containing protein-like protein</fullName>
    </recommendedName>
</protein>
<dbReference type="AlphaFoldDB" id="A0A814VLB5"/>
<dbReference type="InterPro" id="IPR011042">
    <property type="entry name" value="6-blade_b-propeller_TolB-like"/>
</dbReference>
<dbReference type="Proteomes" id="UP000663860">
    <property type="component" value="Unassembled WGS sequence"/>
</dbReference>
<dbReference type="Proteomes" id="UP000663844">
    <property type="component" value="Unassembled WGS sequence"/>
</dbReference>
<evidence type="ECO:0000256" key="4">
    <source>
        <dbReference type="PROSITE-ProRule" id="PRU00504"/>
    </source>
</evidence>
<dbReference type="EMBL" id="CAJNOG010000351">
    <property type="protein sequence ID" value="CAF1192477.1"/>
    <property type="molecule type" value="Genomic_DNA"/>
</dbReference>
<evidence type="ECO:0000313" key="5">
    <source>
        <dbReference type="EMBL" id="CAF0822995.1"/>
    </source>
</evidence>
<gene>
    <name evidence="5" type="ORF">IZO911_LOCUS8103</name>
    <name evidence="6" type="ORF">JYZ213_LOCUS26425</name>
    <name evidence="7" type="ORF">OXD698_LOCUS18206</name>
</gene>
<evidence type="ECO:0000256" key="2">
    <source>
        <dbReference type="ARBA" id="ARBA00022737"/>
    </source>
</evidence>
<dbReference type="PANTHER" id="PTHR10680:SF28">
    <property type="entry name" value="SMP-30_GLUCONOLACTONASE_LRE-LIKE REGION DOMAIN-CONTAINING PROTEIN"/>
    <property type="match status" value="1"/>
</dbReference>
<dbReference type="GO" id="GO:0005576">
    <property type="term" value="C:extracellular region"/>
    <property type="evidence" value="ECO:0007669"/>
    <property type="project" value="TreeGrafter"/>
</dbReference>
<dbReference type="PROSITE" id="PS51125">
    <property type="entry name" value="NHL"/>
    <property type="match status" value="1"/>
</dbReference>